<dbReference type="CDD" id="cd08698">
    <property type="entry name" value="TGF_beta_SF"/>
    <property type="match status" value="1"/>
</dbReference>
<keyword evidence="4 6" id="KW-0339">Growth factor</keyword>
<proteinExistence type="inferred from homology"/>
<keyword evidence="5" id="KW-1015">Disulfide bond</keyword>
<evidence type="ECO:0000259" key="7">
    <source>
        <dbReference type="PROSITE" id="PS51362"/>
    </source>
</evidence>
<evidence type="ECO:0000313" key="8">
    <source>
        <dbReference type="EMBL" id="VDN06681.1"/>
    </source>
</evidence>
<keyword evidence="9" id="KW-1185">Reference proteome</keyword>
<dbReference type="Proteomes" id="UP000276776">
    <property type="component" value="Unassembled WGS sequence"/>
</dbReference>
<dbReference type="SMART" id="SM00204">
    <property type="entry name" value="TGFB"/>
    <property type="match status" value="1"/>
</dbReference>
<reference evidence="8 9" key="2">
    <citation type="submission" date="2018-11" db="EMBL/GenBank/DDBJ databases">
        <authorList>
            <consortium name="Pathogen Informatics"/>
        </authorList>
    </citation>
    <scope>NUCLEOTIDE SEQUENCE [LARGE SCALE GENOMIC DNA]</scope>
</reference>
<dbReference type="Gene3D" id="2.10.90.10">
    <property type="entry name" value="Cystine-knot cytokines"/>
    <property type="match status" value="1"/>
</dbReference>
<evidence type="ECO:0000256" key="1">
    <source>
        <dbReference type="ARBA" id="ARBA00004613"/>
    </source>
</evidence>
<accession>A0A0N5D7N5</accession>
<dbReference type="InterPro" id="IPR029034">
    <property type="entry name" value="Cystine-knot_cytokine"/>
</dbReference>
<dbReference type="InterPro" id="IPR017948">
    <property type="entry name" value="TGFb_CS"/>
</dbReference>
<dbReference type="PANTHER" id="PTHR11848:SF309">
    <property type="entry name" value="INHIBIN BETA CHAIN"/>
    <property type="match status" value="1"/>
</dbReference>
<evidence type="ECO:0000256" key="2">
    <source>
        <dbReference type="ARBA" id="ARBA00006656"/>
    </source>
</evidence>
<evidence type="ECO:0000256" key="3">
    <source>
        <dbReference type="ARBA" id="ARBA00022525"/>
    </source>
</evidence>
<dbReference type="STRING" id="103827.A0A0N5D7N5"/>
<dbReference type="GO" id="GO:0005125">
    <property type="term" value="F:cytokine activity"/>
    <property type="evidence" value="ECO:0007669"/>
    <property type="project" value="TreeGrafter"/>
</dbReference>
<dbReference type="EMBL" id="UYYF01004727">
    <property type="protein sequence ID" value="VDN06681.1"/>
    <property type="molecule type" value="Genomic_DNA"/>
</dbReference>
<keyword evidence="3" id="KW-0964">Secreted</keyword>
<dbReference type="PROSITE" id="PS00250">
    <property type="entry name" value="TGF_BETA_1"/>
    <property type="match status" value="1"/>
</dbReference>
<sequence>MTTAFCSSNIISHLPQSSPSSMSSSLSLITSTNRNLFYGTDHLNVEKKISQEIRAKLQRTCEQRASVNAKGKEDKNIRKKREIDQNCRNGICCLKSLYFDFGQQGMDYIIKPAGFNINFCEGECNNMQILKNDRDMLILQDGINHPESPFQRRLSCCVPTKWSSLEIVENRNGTEIKRKLKDVKALECGCII</sequence>
<dbReference type="PANTHER" id="PTHR11848">
    <property type="entry name" value="TGF-BETA FAMILY"/>
    <property type="match status" value="1"/>
</dbReference>
<dbReference type="Pfam" id="PF00019">
    <property type="entry name" value="TGF_beta"/>
    <property type="match status" value="1"/>
</dbReference>
<organism evidence="10">
    <name type="scientific">Thelazia callipaeda</name>
    <name type="common">Oriental eyeworm</name>
    <name type="synonym">Parasitic nematode</name>
    <dbReference type="NCBI Taxonomy" id="103827"/>
    <lineage>
        <taxon>Eukaryota</taxon>
        <taxon>Metazoa</taxon>
        <taxon>Ecdysozoa</taxon>
        <taxon>Nematoda</taxon>
        <taxon>Chromadorea</taxon>
        <taxon>Rhabditida</taxon>
        <taxon>Spirurina</taxon>
        <taxon>Spiruromorpha</taxon>
        <taxon>Thelazioidea</taxon>
        <taxon>Thelaziidae</taxon>
        <taxon>Thelazia</taxon>
    </lineage>
</organism>
<evidence type="ECO:0000313" key="10">
    <source>
        <dbReference type="WBParaSite" id="TCLT_0000908801-mRNA-1"/>
    </source>
</evidence>
<dbReference type="InterPro" id="IPR015615">
    <property type="entry name" value="TGF-beta-rel"/>
</dbReference>
<dbReference type="GO" id="GO:0008083">
    <property type="term" value="F:growth factor activity"/>
    <property type="evidence" value="ECO:0007669"/>
    <property type="project" value="UniProtKB-KW"/>
</dbReference>
<evidence type="ECO:0000256" key="5">
    <source>
        <dbReference type="ARBA" id="ARBA00023157"/>
    </source>
</evidence>
<comment type="subcellular location">
    <subcellularLocation>
        <location evidence="1">Secreted</location>
    </subcellularLocation>
</comment>
<dbReference type="GO" id="GO:0005615">
    <property type="term" value="C:extracellular space"/>
    <property type="evidence" value="ECO:0007669"/>
    <property type="project" value="TreeGrafter"/>
</dbReference>
<name>A0A0N5D7N5_THECL</name>
<reference evidence="10" key="1">
    <citation type="submission" date="2017-02" db="UniProtKB">
        <authorList>
            <consortium name="WormBaseParasite"/>
        </authorList>
    </citation>
    <scope>IDENTIFICATION</scope>
</reference>
<evidence type="ECO:0000256" key="4">
    <source>
        <dbReference type="ARBA" id="ARBA00023030"/>
    </source>
</evidence>
<dbReference type="OrthoDB" id="6516235at2759"/>
<evidence type="ECO:0000256" key="6">
    <source>
        <dbReference type="RuleBase" id="RU000354"/>
    </source>
</evidence>
<evidence type="ECO:0000313" key="9">
    <source>
        <dbReference type="Proteomes" id="UP000276776"/>
    </source>
</evidence>
<dbReference type="PROSITE" id="PS51362">
    <property type="entry name" value="TGF_BETA_2"/>
    <property type="match status" value="1"/>
</dbReference>
<dbReference type="AlphaFoldDB" id="A0A0N5D7N5"/>
<comment type="similarity">
    <text evidence="2 6">Belongs to the TGF-beta family.</text>
</comment>
<gene>
    <name evidence="8" type="ORF">TCLT_LOCUS9077</name>
</gene>
<feature type="domain" description="TGF-beta family profile" evidence="7">
    <location>
        <begin position="78"/>
        <end position="191"/>
    </location>
</feature>
<dbReference type="SUPFAM" id="SSF57501">
    <property type="entry name" value="Cystine-knot cytokines"/>
    <property type="match status" value="1"/>
</dbReference>
<dbReference type="WBParaSite" id="TCLT_0000908801-mRNA-1">
    <property type="protein sequence ID" value="TCLT_0000908801-mRNA-1"/>
    <property type="gene ID" value="TCLT_0000908801"/>
</dbReference>
<dbReference type="InterPro" id="IPR001839">
    <property type="entry name" value="TGF-b_C"/>
</dbReference>
<protein>
    <submittedName>
        <fullName evidence="10">TGF_BETA_2 domain-containing protein</fullName>
    </submittedName>
</protein>